<gene>
    <name evidence="2" type="ORF">glysoja_041181</name>
</gene>
<dbReference type="Pfam" id="PF13966">
    <property type="entry name" value="zf-RVT"/>
    <property type="match status" value="1"/>
</dbReference>
<dbReference type="PANTHER" id="PTHR36617">
    <property type="entry name" value="PROTEIN, PUTATIVE-RELATED"/>
    <property type="match status" value="1"/>
</dbReference>
<feature type="domain" description="Reverse transcriptase zinc-binding" evidence="1">
    <location>
        <begin position="153"/>
        <end position="241"/>
    </location>
</feature>
<feature type="non-terminal residue" evidence="2">
    <location>
        <position position="334"/>
    </location>
</feature>
<dbReference type="AlphaFoldDB" id="A0A0B2Q965"/>
<organism evidence="2">
    <name type="scientific">Glycine soja</name>
    <name type="common">Wild soybean</name>
    <dbReference type="NCBI Taxonomy" id="3848"/>
    <lineage>
        <taxon>Eukaryota</taxon>
        <taxon>Viridiplantae</taxon>
        <taxon>Streptophyta</taxon>
        <taxon>Embryophyta</taxon>
        <taxon>Tracheophyta</taxon>
        <taxon>Spermatophyta</taxon>
        <taxon>Magnoliopsida</taxon>
        <taxon>eudicotyledons</taxon>
        <taxon>Gunneridae</taxon>
        <taxon>Pentapetalae</taxon>
        <taxon>rosids</taxon>
        <taxon>fabids</taxon>
        <taxon>Fabales</taxon>
        <taxon>Fabaceae</taxon>
        <taxon>Papilionoideae</taxon>
        <taxon>50 kb inversion clade</taxon>
        <taxon>NPAAA clade</taxon>
        <taxon>indigoferoid/millettioid clade</taxon>
        <taxon>Phaseoleae</taxon>
        <taxon>Glycine</taxon>
        <taxon>Glycine subgen. Soja</taxon>
    </lineage>
</organism>
<dbReference type="EMBL" id="KN660535">
    <property type="protein sequence ID" value="KHN16322.1"/>
    <property type="molecule type" value="Genomic_DNA"/>
</dbReference>
<dbReference type="PANTHER" id="PTHR36617:SF16">
    <property type="entry name" value="OS04G0516500 PROTEIN"/>
    <property type="match status" value="1"/>
</dbReference>
<accession>A0A0B2Q965</accession>
<proteinExistence type="predicted"/>
<reference evidence="2" key="1">
    <citation type="submission" date="2014-07" db="EMBL/GenBank/DDBJ databases">
        <title>Identification of a novel salt tolerance gene in wild soybean by whole-genome sequencing.</title>
        <authorList>
            <person name="Lam H.-M."/>
            <person name="Qi X."/>
            <person name="Li M.-W."/>
            <person name="Liu X."/>
            <person name="Xie M."/>
            <person name="Ni M."/>
            <person name="Xu X."/>
        </authorList>
    </citation>
    <scope>NUCLEOTIDE SEQUENCE [LARGE SCALE GENOMIC DNA]</scope>
    <source>
        <tissue evidence="2">Root</tissue>
    </source>
</reference>
<feature type="non-terminal residue" evidence="2">
    <location>
        <position position="1"/>
    </location>
</feature>
<sequence length="334" mass="39382">DQQQLWVRVIKSKYGGWDEFQSGRDKRGYSQWWRDLRKIYHTSGQSLFPQNLAWKIGGGDRIHFWTDHWLGDDCTLQQKYSPLFLINRQKHNTISQMGYFSADGWRWDLNWRRNLFDHENALAVSFMEDITSISIQRYVKDTMVWKAEPTGVYSTSSAYRLMLTTNALASDVRIFKSIWKMKIPPRATIFTWRLLKDRLPTKGNLVRRNVTIQDTGCPLCGQVQEEVGHLFFNCQMTLPLWWESMSWLQAVGPLPIIPASHLAQFCEGFGANGNHSRWYGWWVALTTTIWQHRNNFIFQGKQFDSSKVMEEAMFSAWSWLKAREKGFNTSFNHW</sequence>
<protein>
    <submittedName>
        <fullName evidence="2">Putative ribonuclease H protein</fullName>
    </submittedName>
</protein>
<evidence type="ECO:0000313" key="2">
    <source>
        <dbReference type="EMBL" id="KHN16322.1"/>
    </source>
</evidence>
<dbReference type="Proteomes" id="UP000053555">
    <property type="component" value="Unassembled WGS sequence"/>
</dbReference>
<name>A0A0B2Q965_GLYSO</name>
<evidence type="ECO:0000259" key="1">
    <source>
        <dbReference type="Pfam" id="PF13966"/>
    </source>
</evidence>
<dbReference type="InterPro" id="IPR026960">
    <property type="entry name" value="RVT-Znf"/>
</dbReference>